<dbReference type="Gene3D" id="3.30.360.10">
    <property type="entry name" value="Dihydrodipicolinate Reductase, domain 2"/>
    <property type="match status" value="1"/>
</dbReference>
<dbReference type="Pfam" id="PF22725">
    <property type="entry name" value="GFO_IDH_MocA_C3"/>
    <property type="match status" value="1"/>
</dbReference>
<accession>A0ABV7A4K2</accession>
<dbReference type="SUPFAM" id="SSF51735">
    <property type="entry name" value="NAD(P)-binding Rossmann-fold domains"/>
    <property type="match status" value="1"/>
</dbReference>
<evidence type="ECO:0000259" key="4">
    <source>
        <dbReference type="Pfam" id="PF22725"/>
    </source>
</evidence>
<organism evidence="5 6">
    <name type="scientific">Virgibacillus sediminis</name>
    <dbReference type="NCBI Taxonomy" id="202260"/>
    <lineage>
        <taxon>Bacteria</taxon>
        <taxon>Bacillati</taxon>
        <taxon>Bacillota</taxon>
        <taxon>Bacilli</taxon>
        <taxon>Bacillales</taxon>
        <taxon>Bacillaceae</taxon>
        <taxon>Virgibacillus</taxon>
    </lineage>
</organism>
<feature type="domain" description="GFO/IDH/MocA-like oxidoreductase" evidence="4">
    <location>
        <begin position="134"/>
        <end position="250"/>
    </location>
</feature>
<dbReference type="InterPro" id="IPR000683">
    <property type="entry name" value="Gfo/Idh/MocA-like_OxRdtase_N"/>
</dbReference>
<dbReference type="EMBL" id="JBHRRZ010000010">
    <property type="protein sequence ID" value="MFC2947835.1"/>
    <property type="molecule type" value="Genomic_DNA"/>
</dbReference>
<comment type="caution">
    <text evidence="5">The sequence shown here is derived from an EMBL/GenBank/DDBJ whole genome shotgun (WGS) entry which is preliminary data.</text>
</comment>
<evidence type="ECO:0000256" key="1">
    <source>
        <dbReference type="ARBA" id="ARBA00010928"/>
    </source>
</evidence>
<evidence type="ECO:0000256" key="2">
    <source>
        <dbReference type="ARBA" id="ARBA00023002"/>
    </source>
</evidence>
<name>A0ABV7A4K2_9BACI</name>
<gene>
    <name evidence="5" type="ORF">ACFODW_05710</name>
</gene>
<reference evidence="6" key="1">
    <citation type="journal article" date="2019" name="Int. J. Syst. Evol. Microbiol.">
        <title>The Global Catalogue of Microorganisms (GCM) 10K type strain sequencing project: providing services to taxonomists for standard genome sequencing and annotation.</title>
        <authorList>
            <consortium name="The Broad Institute Genomics Platform"/>
            <consortium name="The Broad Institute Genome Sequencing Center for Infectious Disease"/>
            <person name="Wu L."/>
            <person name="Ma J."/>
        </authorList>
    </citation>
    <scope>NUCLEOTIDE SEQUENCE [LARGE SCALE GENOMIC DNA]</scope>
    <source>
        <strain evidence="6">KCTC 13193</strain>
    </source>
</reference>
<dbReference type="PANTHER" id="PTHR22604">
    <property type="entry name" value="OXIDOREDUCTASES"/>
    <property type="match status" value="1"/>
</dbReference>
<comment type="similarity">
    <text evidence="1">Belongs to the Gfo/Idh/MocA family.</text>
</comment>
<dbReference type="Gene3D" id="3.40.50.720">
    <property type="entry name" value="NAD(P)-binding Rossmann-like Domain"/>
    <property type="match status" value="1"/>
</dbReference>
<dbReference type="PANTHER" id="PTHR22604:SF105">
    <property type="entry name" value="TRANS-1,2-DIHYDROBENZENE-1,2-DIOL DEHYDROGENASE"/>
    <property type="match status" value="1"/>
</dbReference>
<keyword evidence="2" id="KW-0560">Oxidoreductase</keyword>
<dbReference type="Pfam" id="PF01408">
    <property type="entry name" value="GFO_IDH_MocA"/>
    <property type="match status" value="1"/>
</dbReference>
<evidence type="ECO:0000313" key="5">
    <source>
        <dbReference type="EMBL" id="MFC2947835.1"/>
    </source>
</evidence>
<feature type="domain" description="Gfo/Idh/MocA-like oxidoreductase N-terminal" evidence="3">
    <location>
        <begin position="5"/>
        <end position="124"/>
    </location>
</feature>
<dbReference type="InterPro" id="IPR055170">
    <property type="entry name" value="GFO_IDH_MocA-like_dom"/>
</dbReference>
<protein>
    <submittedName>
        <fullName evidence="5">Gfo/Idh/MocA family protein</fullName>
    </submittedName>
</protein>
<keyword evidence="6" id="KW-1185">Reference proteome</keyword>
<evidence type="ECO:0000313" key="6">
    <source>
        <dbReference type="Proteomes" id="UP001595387"/>
    </source>
</evidence>
<dbReference type="InterPro" id="IPR036291">
    <property type="entry name" value="NAD(P)-bd_dom_sf"/>
</dbReference>
<proteinExistence type="inferred from homology"/>
<dbReference type="Proteomes" id="UP001595387">
    <property type="component" value="Unassembled WGS sequence"/>
</dbReference>
<dbReference type="InterPro" id="IPR050984">
    <property type="entry name" value="Gfo/Idh/MocA_domain"/>
</dbReference>
<evidence type="ECO:0000259" key="3">
    <source>
        <dbReference type="Pfam" id="PF01408"/>
    </source>
</evidence>
<sequence length="333" mass="37487">MQQVKWGILSTAKIAQKELLPAFSRASNAEVTAIATQSSKGKADEIAGQFQIEKVYSKYEELLDDQEIEAVYIPLPNHLHKKWAIRAAEKGKHILCEKPAALNAKEAEEIRAACEENHVLFMEAYMYYFHPQHERVKEIIKSGEIGEVRFMRSGFSFYLGEKENSIKMSREKGGGSLYDVGCYTIHAMRNILQAEPELVQAYAEMDPEYGVDTNIAGQLRFANGVRGMFDAGFDMAKRAEYEVIGTEGRISVPRAFRPDWNGGDGLVIVEKSTISRTETINADQYRQEVEHFSHAVLHAAKPAHTLEKTIGNMRVMDACFTSIEQQKAVELSE</sequence>
<dbReference type="RefSeq" id="WP_390304145.1">
    <property type="nucleotide sequence ID" value="NZ_JBHRRZ010000010.1"/>
</dbReference>
<dbReference type="SUPFAM" id="SSF55347">
    <property type="entry name" value="Glyceraldehyde-3-phosphate dehydrogenase-like, C-terminal domain"/>
    <property type="match status" value="1"/>
</dbReference>